<dbReference type="FunFam" id="3.20.20.70:FF:000071">
    <property type="entry name" value="Hydroxymethylglutaryl-CoA lyase"/>
    <property type="match status" value="1"/>
</dbReference>
<dbReference type="SUPFAM" id="SSF51569">
    <property type="entry name" value="Aldolase"/>
    <property type="match status" value="1"/>
</dbReference>
<proteinExistence type="inferred from homology"/>
<evidence type="ECO:0000259" key="4">
    <source>
        <dbReference type="PROSITE" id="PS50991"/>
    </source>
</evidence>
<evidence type="ECO:0000313" key="5">
    <source>
        <dbReference type="EMBL" id="SVB80624.1"/>
    </source>
</evidence>
<evidence type="ECO:0000256" key="3">
    <source>
        <dbReference type="ARBA" id="ARBA00023239"/>
    </source>
</evidence>
<sequence length="299" mass="31129">MEKVIINDVGPRDGLQNESATVTPRDRVALINALVAAGVPAVEVASFVSPRAVPKMVGASEVVASLDLDGAAFSSLVPNYKGYELAKASGIRSVAVVLSATETMNVKNINMGLTETIAVCSDIVKQARKDGLEARAYLSVALGCPYEGPVAEEHIESLGRTMFDAGASEVIIADTIGAANPSQVKSLFNRMCTVFGSERLSAHFHDTRALALANAWQALECGVRKFDASIGGLGGCPFAPGAAGNLATEDLATMLEQAGFETGVNVDRLLEAVELVGSLVGHDVGGRTLAWLIGKRSAD</sequence>
<dbReference type="Pfam" id="PF00682">
    <property type="entry name" value="HMGL-like"/>
    <property type="match status" value="1"/>
</dbReference>
<evidence type="ECO:0000256" key="1">
    <source>
        <dbReference type="ARBA" id="ARBA00009405"/>
    </source>
</evidence>
<dbReference type="GO" id="GO:0004419">
    <property type="term" value="F:hydroxymethylglutaryl-CoA lyase activity"/>
    <property type="evidence" value="ECO:0007669"/>
    <property type="project" value="TreeGrafter"/>
</dbReference>
<feature type="domain" description="Pyruvate carboxyltransferase" evidence="4">
    <location>
        <begin position="4"/>
        <end position="270"/>
    </location>
</feature>
<accession>A0A382H087</accession>
<name>A0A382H087_9ZZZZ</name>
<dbReference type="Gene3D" id="3.20.20.70">
    <property type="entry name" value="Aldolase class I"/>
    <property type="match status" value="1"/>
</dbReference>
<organism evidence="5">
    <name type="scientific">marine metagenome</name>
    <dbReference type="NCBI Taxonomy" id="408172"/>
    <lineage>
        <taxon>unclassified sequences</taxon>
        <taxon>metagenomes</taxon>
        <taxon>ecological metagenomes</taxon>
    </lineage>
</organism>
<dbReference type="PANTHER" id="PTHR42738:SF7">
    <property type="entry name" value="HYDROXYMETHYLGLUTARYL-COA LYASE"/>
    <property type="match status" value="1"/>
</dbReference>
<dbReference type="PANTHER" id="PTHR42738">
    <property type="entry name" value="HYDROXYMETHYLGLUTARYL-COA LYASE"/>
    <property type="match status" value="1"/>
</dbReference>
<dbReference type="GO" id="GO:0046951">
    <property type="term" value="P:ketone body biosynthetic process"/>
    <property type="evidence" value="ECO:0007669"/>
    <property type="project" value="TreeGrafter"/>
</dbReference>
<keyword evidence="3" id="KW-0456">Lyase</keyword>
<dbReference type="NCBIfam" id="NF004283">
    <property type="entry name" value="PRK05692.1"/>
    <property type="match status" value="1"/>
</dbReference>
<gene>
    <name evidence="5" type="ORF">METZ01_LOCUS233478</name>
</gene>
<dbReference type="InterPro" id="IPR043594">
    <property type="entry name" value="HMGL"/>
</dbReference>
<dbReference type="GO" id="GO:0006552">
    <property type="term" value="P:L-leucine catabolic process"/>
    <property type="evidence" value="ECO:0007669"/>
    <property type="project" value="TreeGrafter"/>
</dbReference>
<dbReference type="CDD" id="cd07938">
    <property type="entry name" value="DRE_TIM_HMGL"/>
    <property type="match status" value="1"/>
</dbReference>
<dbReference type="GO" id="GO:0046872">
    <property type="term" value="F:metal ion binding"/>
    <property type="evidence" value="ECO:0007669"/>
    <property type="project" value="UniProtKB-KW"/>
</dbReference>
<dbReference type="EMBL" id="UINC01058401">
    <property type="protein sequence ID" value="SVB80624.1"/>
    <property type="molecule type" value="Genomic_DNA"/>
</dbReference>
<keyword evidence="2" id="KW-0479">Metal-binding</keyword>
<evidence type="ECO:0000256" key="2">
    <source>
        <dbReference type="ARBA" id="ARBA00022723"/>
    </source>
</evidence>
<dbReference type="AlphaFoldDB" id="A0A382H087"/>
<dbReference type="InterPro" id="IPR000891">
    <property type="entry name" value="PYR_CT"/>
</dbReference>
<comment type="similarity">
    <text evidence="1">Belongs to the HMG-CoA lyase family.</text>
</comment>
<protein>
    <recommendedName>
        <fullName evidence="4">Pyruvate carboxyltransferase domain-containing protein</fullName>
    </recommendedName>
</protein>
<dbReference type="InterPro" id="IPR013785">
    <property type="entry name" value="Aldolase_TIM"/>
</dbReference>
<reference evidence="5" key="1">
    <citation type="submission" date="2018-05" db="EMBL/GenBank/DDBJ databases">
        <authorList>
            <person name="Lanie J.A."/>
            <person name="Ng W.-L."/>
            <person name="Kazmierczak K.M."/>
            <person name="Andrzejewski T.M."/>
            <person name="Davidsen T.M."/>
            <person name="Wayne K.J."/>
            <person name="Tettelin H."/>
            <person name="Glass J.I."/>
            <person name="Rusch D."/>
            <person name="Podicherti R."/>
            <person name="Tsui H.-C.T."/>
            <person name="Winkler M.E."/>
        </authorList>
    </citation>
    <scope>NUCLEOTIDE SEQUENCE</scope>
</reference>
<dbReference type="PROSITE" id="PS50991">
    <property type="entry name" value="PYR_CT"/>
    <property type="match status" value="1"/>
</dbReference>